<organism evidence="1 2">
    <name type="scientific">Clostridium senegalense</name>
    <dbReference type="NCBI Taxonomy" id="1465809"/>
    <lineage>
        <taxon>Bacteria</taxon>
        <taxon>Bacillati</taxon>
        <taxon>Bacillota</taxon>
        <taxon>Clostridia</taxon>
        <taxon>Eubacteriales</taxon>
        <taxon>Clostridiaceae</taxon>
        <taxon>Clostridium</taxon>
    </lineage>
</organism>
<keyword evidence="2" id="KW-1185">Reference proteome</keyword>
<reference evidence="1 2" key="1">
    <citation type="submission" date="2020-02" db="EMBL/GenBank/DDBJ databases">
        <title>Genome assembly of a novel Clostridium senegalense strain.</title>
        <authorList>
            <person name="Gupta T.B."/>
            <person name="Jauregui R."/>
            <person name="Maclean P."/>
            <person name="Nawarathana A."/>
            <person name="Brightwell G."/>
        </authorList>
    </citation>
    <scope>NUCLEOTIDE SEQUENCE [LARGE SCALE GENOMIC DNA]</scope>
    <source>
        <strain evidence="1 2">AGRFS4</strain>
    </source>
</reference>
<dbReference type="Proteomes" id="UP000481872">
    <property type="component" value="Unassembled WGS sequence"/>
</dbReference>
<dbReference type="EMBL" id="JAAGPU010000001">
    <property type="protein sequence ID" value="NEU03526.1"/>
    <property type="molecule type" value="Genomic_DNA"/>
</dbReference>
<proteinExistence type="predicted"/>
<dbReference type="RefSeq" id="WP_157450845.1">
    <property type="nucleotide sequence ID" value="NZ_JAAGPU010000001.1"/>
</dbReference>
<sequence>MKKNKNLDITVRLNNFKIKTYLGKKPKIIVKDLQRNKKYNFNLWKIKNLSIARKLLSK</sequence>
<gene>
    <name evidence="1" type="ORF">G3M99_01390</name>
</gene>
<evidence type="ECO:0000313" key="1">
    <source>
        <dbReference type="EMBL" id="NEU03526.1"/>
    </source>
</evidence>
<protein>
    <submittedName>
        <fullName evidence="1">Uncharacterized protein</fullName>
    </submittedName>
</protein>
<comment type="caution">
    <text evidence="1">The sequence shown here is derived from an EMBL/GenBank/DDBJ whole genome shotgun (WGS) entry which is preliminary data.</text>
</comment>
<dbReference type="AlphaFoldDB" id="A0A6M0GY53"/>
<name>A0A6M0GY53_9CLOT</name>
<accession>A0A6M0GY53</accession>
<evidence type="ECO:0000313" key="2">
    <source>
        <dbReference type="Proteomes" id="UP000481872"/>
    </source>
</evidence>